<dbReference type="AlphaFoldDB" id="A0A3M7RPY5"/>
<evidence type="ECO:0000313" key="3">
    <source>
        <dbReference type="Proteomes" id="UP000276133"/>
    </source>
</evidence>
<keyword evidence="3" id="KW-1185">Reference proteome</keyword>
<organism evidence="2 3">
    <name type="scientific">Brachionus plicatilis</name>
    <name type="common">Marine rotifer</name>
    <name type="synonym">Brachionus muelleri</name>
    <dbReference type="NCBI Taxonomy" id="10195"/>
    <lineage>
        <taxon>Eukaryota</taxon>
        <taxon>Metazoa</taxon>
        <taxon>Spiralia</taxon>
        <taxon>Gnathifera</taxon>
        <taxon>Rotifera</taxon>
        <taxon>Eurotatoria</taxon>
        <taxon>Monogononta</taxon>
        <taxon>Pseudotrocha</taxon>
        <taxon>Ploima</taxon>
        <taxon>Brachionidae</taxon>
        <taxon>Brachionus</taxon>
    </lineage>
</organism>
<evidence type="ECO:0000256" key="1">
    <source>
        <dbReference type="SAM" id="Phobius"/>
    </source>
</evidence>
<proteinExistence type="predicted"/>
<dbReference type="Proteomes" id="UP000276133">
    <property type="component" value="Unassembled WGS sequence"/>
</dbReference>
<reference evidence="2 3" key="1">
    <citation type="journal article" date="2018" name="Sci. Rep.">
        <title>Genomic signatures of local adaptation to the degree of environmental predictability in rotifers.</title>
        <authorList>
            <person name="Franch-Gras L."/>
            <person name="Hahn C."/>
            <person name="Garcia-Roger E.M."/>
            <person name="Carmona M.J."/>
            <person name="Serra M."/>
            <person name="Gomez A."/>
        </authorList>
    </citation>
    <scope>NUCLEOTIDE SEQUENCE [LARGE SCALE GENOMIC DNA]</scope>
    <source>
        <strain evidence="2">HYR1</strain>
    </source>
</reference>
<dbReference type="EMBL" id="REGN01002926">
    <property type="protein sequence ID" value="RNA25460.1"/>
    <property type="molecule type" value="Genomic_DNA"/>
</dbReference>
<protein>
    <submittedName>
        <fullName evidence="2">Uncharacterized protein</fullName>
    </submittedName>
</protein>
<feature type="transmembrane region" description="Helical" evidence="1">
    <location>
        <begin position="20"/>
        <end position="50"/>
    </location>
</feature>
<keyword evidence="1" id="KW-1133">Transmembrane helix</keyword>
<comment type="caution">
    <text evidence="2">The sequence shown here is derived from an EMBL/GenBank/DDBJ whole genome shotgun (WGS) entry which is preliminary data.</text>
</comment>
<evidence type="ECO:0000313" key="2">
    <source>
        <dbReference type="EMBL" id="RNA25460.1"/>
    </source>
</evidence>
<keyword evidence="1" id="KW-0472">Membrane</keyword>
<gene>
    <name evidence="2" type="ORF">BpHYR1_034498</name>
</gene>
<name>A0A3M7RPY5_BRAPC</name>
<dbReference type="OrthoDB" id="10025388at2759"/>
<keyword evidence="1" id="KW-0812">Transmembrane</keyword>
<feature type="transmembrane region" description="Helical" evidence="1">
    <location>
        <begin position="70"/>
        <end position="86"/>
    </location>
</feature>
<accession>A0A3M7RPY5</accession>
<sequence length="123" mass="14605">MHYFLRILKFEFTIKATIHWIFIIIFFLSFSSFSIVVFVCLFLFSFLWTITNYKCNLISNLLSNLNYTNYYQLRVIMLLAFNNGIFKFQEQHLKQIIGLPMGCICEPTVLNYISTSESLERTV</sequence>